<dbReference type="Gene3D" id="1.10.287.130">
    <property type="match status" value="1"/>
</dbReference>
<dbReference type="Pfam" id="PF00672">
    <property type="entry name" value="HAMP"/>
    <property type="match status" value="1"/>
</dbReference>
<feature type="transmembrane region" description="Helical" evidence="12">
    <location>
        <begin position="21"/>
        <end position="44"/>
    </location>
</feature>
<dbReference type="InterPro" id="IPR036890">
    <property type="entry name" value="HATPase_C_sf"/>
</dbReference>
<dbReference type="Gene3D" id="3.30.565.10">
    <property type="entry name" value="Histidine kinase-like ATPase, C-terminal domain"/>
    <property type="match status" value="1"/>
</dbReference>
<name>A0A8J3K1R6_9ACTN</name>
<dbReference type="CDD" id="cd06225">
    <property type="entry name" value="HAMP"/>
    <property type="match status" value="1"/>
</dbReference>
<dbReference type="SMART" id="SM00304">
    <property type="entry name" value="HAMP"/>
    <property type="match status" value="1"/>
</dbReference>
<evidence type="ECO:0000256" key="6">
    <source>
        <dbReference type="ARBA" id="ARBA00022692"/>
    </source>
</evidence>
<dbReference type="InterPro" id="IPR003661">
    <property type="entry name" value="HisK_dim/P_dom"/>
</dbReference>
<keyword evidence="6 12" id="KW-0812">Transmembrane</keyword>
<dbReference type="SUPFAM" id="SSF55874">
    <property type="entry name" value="ATPase domain of HSP90 chaperone/DNA topoisomerase II/histidine kinase"/>
    <property type="match status" value="1"/>
</dbReference>
<dbReference type="PROSITE" id="PS50109">
    <property type="entry name" value="HIS_KIN"/>
    <property type="match status" value="1"/>
</dbReference>
<dbReference type="SUPFAM" id="SSF158472">
    <property type="entry name" value="HAMP domain-like"/>
    <property type="match status" value="1"/>
</dbReference>
<comment type="catalytic activity">
    <reaction evidence="1">
        <text>ATP + protein L-histidine = ADP + protein N-phospho-L-histidine.</text>
        <dbReference type="EC" id="2.7.13.3"/>
    </reaction>
</comment>
<dbReference type="Pfam" id="PF02518">
    <property type="entry name" value="HATPase_c"/>
    <property type="match status" value="1"/>
</dbReference>
<evidence type="ECO:0000256" key="2">
    <source>
        <dbReference type="ARBA" id="ARBA00004236"/>
    </source>
</evidence>
<dbReference type="InterPro" id="IPR003594">
    <property type="entry name" value="HATPase_dom"/>
</dbReference>
<protein>
    <recommendedName>
        <fullName evidence="3">histidine kinase</fullName>
        <ecNumber evidence="3">2.7.13.3</ecNumber>
    </recommendedName>
</protein>
<accession>A0A8J3K1R6</accession>
<dbReference type="EC" id="2.7.13.3" evidence="3"/>
<evidence type="ECO:0000256" key="11">
    <source>
        <dbReference type="SAM" id="MobiDB-lite"/>
    </source>
</evidence>
<evidence type="ECO:0000259" key="14">
    <source>
        <dbReference type="PROSITE" id="PS50885"/>
    </source>
</evidence>
<evidence type="ECO:0000256" key="7">
    <source>
        <dbReference type="ARBA" id="ARBA00022777"/>
    </source>
</evidence>
<evidence type="ECO:0000256" key="12">
    <source>
        <dbReference type="SAM" id="Phobius"/>
    </source>
</evidence>
<comment type="subcellular location">
    <subcellularLocation>
        <location evidence="2">Cell membrane</location>
    </subcellularLocation>
</comment>
<evidence type="ECO:0000256" key="3">
    <source>
        <dbReference type="ARBA" id="ARBA00012438"/>
    </source>
</evidence>
<dbReference type="AlphaFoldDB" id="A0A8J3K1R6"/>
<dbReference type="InterPro" id="IPR004358">
    <property type="entry name" value="Sig_transdc_His_kin-like_C"/>
</dbReference>
<dbReference type="InterPro" id="IPR003660">
    <property type="entry name" value="HAMP_dom"/>
</dbReference>
<dbReference type="Gene3D" id="6.10.340.10">
    <property type="match status" value="1"/>
</dbReference>
<evidence type="ECO:0000313" key="16">
    <source>
        <dbReference type="Proteomes" id="UP000619293"/>
    </source>
</evidence>
<dbReference type="SMART" id="SM00387">
    <property type="entry name" value="HATPase_c"/>
    <property type="match status" value="1"/>
</dbReference>
<dbReference type="PROSITE" id="PS50885">
    <property type="entry name" value="HAMP"/>
    <property type="match status" value="1"/>
</dbReference>
<proteinExistence type="predicted"/>
<evidence type="ECO:0000259" key="13">
    <source>
        <dbReference type="PROSITE" id="PS50109"/>
    </source>
</evidence>
<dbReference type="SMART" id="SM00388">
    <property type="entry name" value="HisKA"/>
    <property type="match status" value="1"/>
</dbReference>
<keyword evidence="10 12" id="KW-0472">Membrane</keyword>
<feature type="region of interest" description="Disordered" evidence="11">
    <location>
        <begin position="388"/>
        <end position="409"/>
    </location>
</feature>
<sequence length="409" mass="43122">MTGEALMSGRRWTGRTVRLRFTLLYAAVFLLSGCALLVLTNVLASVSDTQPAPGQFSPAQQADPAVAQRHIRELQTRLDELQTMQSRRLLVGSVVALVVMGLVSLLLGRLISGRVLRPLRTITAATRRISAENLHERLAVAGPQDEVKDLADTVDGLLARLEASFAAQRRFVANASHELRTPLATMRASLDVALAKPEPVPAQTAALAGRVRVELDRVDRLLDGLLMLARAQHGALADQAPVALADLAAQALAARAADMRARQLTADTAGVVSEAWTEGNGTLLARMAQNLVDNAVLHNEDGGWLRVAATAADGTVELVVESGGPMLAQAQVDRLASPFQRLGAERVGSDDGSGLGLSIVAAVAEAHGGRLELWASPTGGLRAAVSLPRASPEVRRTGPVGSPRQEVTA</sequence>
<reference evidence="15 16" key="1">
    <citation type="submission" date="2021-01" db="EMBL/GenBank/DDBJ databases">
        <title>Whole genome shotgun sequence of Catellatospora chokoriensis NBRC 107358.</title>
        <authorList>
            <person name="Komaki H."/>
            <person name="Tamura T."/>
        </authorList>
    </citation>
    <scope>NUCLEOTIDE SEQUENCE [LARGE SCALE GENOMIC DNA]</scope>
    <source>
        <strain evidence="15 16">NBRC 107358</strain>
    </source>
</reference>
<dbReference type="CDD" id="cd00082">
    <property type="entry name" value="HisKA"/>
    <property type="match status" value="1"/>
</dbReference>
<dbReference type="GO" id="GO:0005886">
    <property type="term" value="C:plasma membrane"/>
    <property type="evidence" value="ECO:0007669"/>
    <property type="project" value="UniProtKB-SubCell"/>
</dbReference>
<feature type="transmembrane region" description="Helical" evidence="12">
    <location>
        <begin position="89"/>
        <end position="111"/>
    </location>
</feature>
<keyword evidence="7 15" id="KW-0418">Kinase</keyword>
<evidence type="ECO:0000256" key="10">
    <source>
        <dbReference type="ARBA" id="ARBA00023136"/>
    </source>
</evidence>
<dbReference type="SUPFAM" id="SSF47384">
    <property type="entry name" value="Homodimeric domain of signal transducing histidine kinase"/>
    <property type="match status" value="1"/>
</dbReference>
<keyword evidence="8 12" id="KW-1133">Transmembrane helix</keyword>
<evidence type="ECO:0000256" key="8">
    <source>
        <dbReference type="ARBA" id="ARBA00022989"/>
    </source>
</evidence>
<dbReference type="Proteomes" id="UP000619293">
    <property type="component" value="Unassembled WGS sequence"/>
</dbReference>
<gene>
    <name evidence="15" type="ORF">Cch02nite_46220</name>
</gene>
<keyword evidence="9" id="KW-0902">Two-component regulatory system</keyword>
<dbReference type="EMBL" id="BONG01000029">
    <property type="protein sequence ID" value="GIF91178.1"/>
    <property type="molecule type" value="Genomic_DNA"/>
</dbReference>
<dbReference type="InterPro" id="IPR005467">
    <property type="entry name" value="His_kinase_dom"/>
</dbReference>
<dbReference type="PANTHER" id="PTHR45436:SF5">
    <property type="entry name" value="SENSOR HISTIDINE KINASE TRCS"/>
    <property type="match status" value="1"/>
</dbReference>
<keyword evidence="16" id="KW-1185">Reference proteome</keyword>
<organism evidence="15 16">
    <name type="scientific">Catellatospora chokoriensis</name>
    <dbReference type="NCBI Taxonomy" id="310353"/>
    <lineage>
        <taxon>Bacteria</taxon>
        <taxon>Bacillati</taxon>
        <taxon>Actinomycetota</taxon>
        <taxon>Actinomycetes</taxon>
        <taxon>Micromonosporales</taxon>
        <taxon>Micromonosporaceae</taxon>
        <taxon>Catellatospora</taxon>
    </lineage>
</organism>
<dbReference type="PANTHER" id="PTHR45436">
    <property type="entry name" value="SENSOR HISTIDINE KINASE YKOH"/>
    <property type="match status" value="1"/>
</dbReference>
<dbReference type="CDD" id="cd00075">
    <property type="entry name" value="HATPase"/>
    <property type="match status" value="1"/>
</dbReference>
<dbReference type="InterPro" id="IPR050428">
    <property type="entry name" value="TCS_sensor_his_kinase"/>
</dbReference>
<dbReference type="Pfam" id="PF00512">
    <property type="entry name" value="HisKA"/>
    <property type="match status" value="1"/>
</dbReference>
<comment type="caution">
    <text evidence="15">The sequence shown here is derived from an EMBL/GenBank/DDBJ whole genome shotgun (WGS) entry which is preliminary data.</text>
</comment>
<feature type="domain" description="HAMP" evidence="14">
    <location>
        <begin position="113"/>
        <end position="166"/>
    </location>
</feature>
<dbReference type="InterPro" id="IPR036097">
    <property type="entry name" value="HisK_dim/P_sf"/>
</dbReference>
<evidence type="ECO:0000256" key="4">
    <source>
        <dbReference type="ARBA" id="ARBA00022553"/>
    </source>
</evidence>
<dbReference type="PRINTS" id="PR00344">
    <property type="entry name" value="BCTRLSENSOR"/>
</dbReference>
<evidence type="ECO:0000256" key="9">
    <source>
        <dbReference type="ARBA" id="ARBA00023012"/>
    </source>
</evidence>
<evidence type="ECO:0000256" key="1">
    <source>
        <dbReference type="ARBA" id="ARBA00000085"/>
    </source>
</evidence>
<feature type="domain" description="Histidine kinase" evidence="13">
    <location>
        <begin position="174"/>
        <end position="391"/>
    </location>
</feature>
<evidence type="ECO:0000256" key="5">
    <source>
        <dbReference type="ARBA" id="ARBA00022679"/>
    </source>
</evidence>
<dbReference type="GO" id="GO:0000155">
    <property type="term" value="F:phosphorelay sensor kinase activity"/>
    <property type="evidence" value="ECO:0007669"/>
    <property type="project" value="InterPro"/>
</dbReference>
<keyword evidence="4" id="KW-0597">Phosphoprotein</keyword>
<keyword evidence="5" id="KW-0808">Transferase</keyword>
<evidence type="ECO:0000313" key="15">
    <source>
        <dbReference type="EMBL" id="GIF91178.1"/>
    </source>
</evidence>